<feature type="compositionally biased region" description="Acidic residues" evidence="5">
    <location>
        <begin position="150"/>
        <end position="166"/>
    </location>
</feature>
<dbReference type="GO" id="GO:0008094">
    <property type="term" value="F:ATP-dependent activity, acting on DNA"/>
    <property type="evidence" value="ECO:0007669"/>
    <property type="project" value="TreeGrafter"/>
</dbReference>
<keyword evidence="2" id="KW-0378">Hydrolase</keyword>
<dbReference type="Gene3D" id="3.40.50.10810">
    <property type="entry name" value="Tandem AAA-ATPase domain"/>
    <property type="match status" value="1"/>
</dbReference>
<evidence type="ECO:0000313" key="7">
    <source>
        <dbReference type="EMBL" id="GMH62409.1"/>
    </source>
</evidence>
<organism evidence="7 8">
    <name type="scientific">Triparma retinervis</name>
    <dbReference type="NCBI Taxonomy" id="2557542"/>
    <lineage>
        <taxon>Eukaryota</taxon>
        <taxon>Sar</taxon>
        <taxon>Stramenopiles</taxon>
        <taxon>Ochrophyta</taxon>
        <taxon>Bolidophyceae</taxon>
        <taxon>Parmales</taxon>
        <taxon>Triparmaceae</taxon>
        <taxon>Triparma</taxon>
    </lineage>
</organism>
<evidence type="ECO:0000259" key="6">
    <source>
        <dbReference type="SMART" id="SM00487"/>
    </source>
</evidence>
<evidence type="ECO:0000313" key="8">
    <source>
        <dbReference type="Proteomes" id="UP001165082"/>
    </source>
</evidence>
<dbReference type="InterPro" id="IPR029063">
    <property type="entry name" value="SAM-dependent_MTases_sf"/>
</dbReference>
<dbReference type="Proteomes" id="UP001165082">
    <property type="component" value="Unassembled WGS sequence"/>
</dbReference>
<dbReference type="OrthoDB" id="423221at2759"/>
<dbReference type="InterPro" id="IPR050628">
    <property type="entry name" value="SNF2_RAD54_helicase_TF"/>
</dbReference>
<feature type="region of interest" description="Disordered" evidence="5">
    <location>
        <begin position="82"/>
        <end position="206"/>
    </location>
</feature>
<keyword evidence="8" id="KW-1185">Reference proteome</keyword>
<dbReference type="PANTHER" id="PTHR45626">
    <property type="entry name" value="TRANSCRIPTION TERMINATION FACTOR 2-RELATED"/>
    <property type="match status" value="1"/>
</dbReference>
<dbReference type="SUPFAM" id="SSF53335">
    <property type="entry name" value="S-adenosyl-L-methionine-dependent methyltransferases"/>
    <property type="match status" value="1"/>
</dbReference>
<feature type="domain" description="Helicase ATP-binding" evidence="6">
    <location>
        <begin position="1480"/>
        <end position="1861"/>
    </location>
</feature>
<dbReference type="SUPFAM" id="SSF52540">
    <property type="entry name" value="P-loop containing nucleoside triphosphate hydrolases"/>
    <property type="match status" value="2"/>
</dbReference>
<dbReference type="Pfam" id="PF00176">
    <property type="entry name" value="SNF2-rel_dom"/>
    <property type="match status" value="1"/>
</dbReference>
<dbReference type="GO" id="GO:0005524">
    <property type="term" value="F:ATP binding"/>
    <property type="evidence" value="ECO:0007669"/>
    <property type="project" value="UniProtKB-KW"/>
</dbReference>
<dbReference type="InterPro" id="IPR027417">
    <property type="entry name" value="P-loop_NTPase"/>
</dbReference>
<comment type="caution">
    <text evidence="7">The sequence shown here is derived from an EMBL/GenBank/DDBJ whole genome shotgun (WGS) entry which is preliminary data.</text>
</comment>
<evidence type="ECO:0000256" key="3">
    <source>
        <dbReference type="ARBA" id="ARBA00022806"/>
    </source>
</evidence>
<evidence type="ECO:0000256" key="4">
    <source>
        <dbReference type="ARBA" id="ARBA00022840"/>
    </source>
</evidence>
<dbReference type="PANTHER" id="PTHR45626:SF17">
    <property type="entry name" value="HELICASE-LIKE TRANSCRIPTION FACTOR"/>
    <property type="match status" value="1"/>
</dbReference>
<dbReference type="InterPro" id="IPR014001">
    <property type="entry name" value="Helicase_ATP-bd"/>
</dbReference>
<feature type="compositionally biased region" description="Basic residues" evidence="5">
    <location>
        <begin position="175"/>
        <end position="190"/>
    </location>
</feature>
<evidence type="ECO:0000256" key="1">
    <source>
        <dbReference type="ARBA" id="ARBA00022741"/>
    </source>
</evidence>
<sequence>MSLPDWFVDGSRAIFNEAEADKPEELWEGELEMRTSKKGVVSWWFIVSKEDAKLKGPKAPAYDMEIDTDNLLDYDIRECKESLKRPARVSPHPPSPPSEEGGRGKRRRKQIVRVDYTAEAFGSDEEMDFDDDDDSDKDVFTEKDIKEESSSSDEEECVFDSSDSDDEGYKELTKKRGNPKPKSAGRAKSKAKSEVSKAGAENADEEVNPLAAVEGTGKMSEMWKPNNNPQNFRKSYKEAAADEYLDPCGQEAHDDVIENIVHEQFLKLGMLYERSKAPQIDLLTACSGTDAPALALQMFEESAHRLNMTFPQSHKMSCEIEAFKQAYIQNNFDPIIYPDIAKLTTTIDENDKQIDPRDIFGIETKLPEGNFFVAGTVCKNFSMMRGSYRIDIEDKGQSGETFLAAVGVLEQQMPQWTLFENVTGAPWDKMSEYITGRVPVHLEQNSIKKLKVKNPNKASEMVAGREILFKKSDDGKNYVADKVGGFYGVKPGAVLAGIHRYGTGKMEEIEPDADKILLSKFIAEYNCVNRSPKETDILIFKKPCTYCTKLVKVDTKEFGLPQTRNRCYLFVYKTEDGNFKDNLGDYWHHLVQHLKSPVRHSLEAFILDEDHEVVRVFREALLSGPGRHSALLCNLETNFWENSNNKDLLHNKAVRIKSHFEDMARFTTSWGSNGSFSVPPHWWHEYISICQGRRKDMLDCLSMATMRDAESHDSNFSSFFWNISQNVTREPHRQGTSGVAGCITPGGDVFLPHKGRTLLGPEKLLLQGIPFFRLRLGNESEVNMSDLAGNAMSLSVVSACMLAAITAKQFRQECEKEWSKQNPKKKGTPAPVIINKVAKSVLNKSAIQTEDVMKVDEELEEPEGSDCMKTFAALSEISEEAFAASVLCTCESSGRVSVPDAGIFKACRDCGVSVCHTCTDKYQLASHNMEELVFSTGTRTDPIEFETTLRSRLPSQLHIPAKSIAEIANVGKDVHGVSGLENFIFQLTRVKRDRNCWKVWYSAKVGQGGNANVAQMIVNVGCLEYASVSFGLSAFLHCYQPTLQHKIAGRMEECLRLILPKNAVSAGWEIREQPDTVCCKLVGSSPVSSMRIKMGILPAAENVVKKASSSSAKRKNSDIKVDGELGKRRWEYPKGWKEWPKVITVGEGKRPDTDGEYFKLKCEQTSPHSAIWRRKGSGNRRYILVLPNVSRIAPDIGAISSSPNVADTASVIMKLNKIWQPSDTLQDKFQKVEGCIAVKWKGVCKAFTVTVPLSKVKVEPAKFVKDPSTTADVTIATIEALDSHTIEELKRHHIGSDGKLNIFDGIKGMKTARTFSASCAPALQQSGTFHYSLDDRDDKGWYALTAGKGPAFGHDPVILPSLPSERWYKDVERSNTKKLVYTRRPDPEKSKEFKRMIKDRPHGWEVFVQKNNVGVNIRPHVLAQLSAHALIADRGLGDMESIQMHYRLSNIRTQADPEVTEFRIHSTNKEESTDEWGFSKKYSLYARQKQGLTRVLAIENGERAYEETEMSEKELPGTGFTLATKASRNVPLRGGVIADAIGAGKTVISIALILKGLVAARLKNEASKNLSNSGATLIVVPPGLIGQWKSEFDKFVDAKLGLKIIEVYNLAKLKKTTVDEIKAADVVICPVDILEGESKSVKDRALYLKHLFEFTVKNLKKEHKEEVLDDQYDLSEAPKLPTTWGAKENIGVEGIWVAKSSADPYGQGASASQQKRDDCGFFTDRYGEIIDILRTKTKIEGKTKGVPLEYYSWERVIIDEIHESLCTTKQDLEESVFQKEDDNEFHERNRGAAREFLGIAQHDTQKRPLRTRGSVFGLTGTPLLDSENRVIELANLMGGAYITSQRSHWRKCERESGRDSFIALWLEPQRSRMYRRERHAKAEDWLSRGGQRDVAAKLKVDCSEILHEVSMTAESGEKFLASTPKAINNYNTMPPDFDRNAGQDPTGMLKCNASLEDRKEALRSIVSDIQGKEKGTKILVFADTKFGAYQAACDAMGPSGATYKLEDDNNESWNKKLAWYKKEDATDADKSRPRVLILTFEECAGLNLQTACHHVVLYAPMYSMDEDLVKDCSTEMQAIGRVYRTGQVKDVSVHKILVYPPTGKPKEKGVKTFDKWVYDRNSNPEIKKKATNAEE</sequence>
<dbReference type="InterPro" id="IPR038718">
    <property type="entry name" value="SNF2-like_sf"/>
</dbReference>
<gene>
    <name evidence="7" type="ORF">TrRE_jg12017</name>
</gene>
<dbReference type="InterPro" id="IPR000330">
    <property type="entry name" value="SNF2_N"/>
</dbReference>
<reference evidence="7" key="1">
    <citation type="submission" date="2022-07" db="EMBL/GenBank/DDBJ databases">
        <title>Genome analysis of Parmales, a sister group of diatoms, reveals the evolutionary specialization of diatoms from phago-mixotrophs to photoautotrophs.</title>
        <authorList>
            <person name="Ban H."/>
            <person name="Sato S."/>
            <person name="Yoshikawa S."/>
            <person name="Kazumasa Y."/>
            <person name="Nakamura Y."/>
            <person name="Ichinomiya M."/>
            <person name="Saitoh K."/>
            <person name="Sato N."/>
            <person name="Blanc-Mathieu R."/>
            <person name="Endo H."/>
            <person name="Kuwata A."/>
            <person name="Ogata H."/>
        </authorList>
    </citation>
    <scope>NUCLEOTIDE SEQUENCE</scope>
</reference>
<dbReference type="GO" id="GO:0006281">
    <property type="term" value="P:DNA repair"/>
    <property type="evidence" value="ECO:0007669"/>
    <property type="project" value="TreeGrafter"/>
</dbReference>
<feature type="compositionally biased region" description="Acidic residues" evidence="5">
    <location>
        <begin position="122"/>
        <end position="136"/>
    </location>
</feature>
<protein>
    <recommendedName>
        <fullName evidence="6">Helicase ATP-binding domain-containing protein</fullName>
    </recommendedName>
</protein>
<name>A0A9W7A5N9_9STRA</name>
<dbReference type="SMART" id="SM00487">
    <property type="entry name" value="DEXDc"/>
    <property type="match status" value="1"/>
</dbReference>
<evidence type="ECO:0000256" key="5">
    <source>
        <dbReference type="SAM" id="MobiDB-lite"/>
    </source>
</evidence>
<keyword evidence="4" id="KW-0067">ATP-binding</keyword>
<accession>A0A9W7A5N9</accession>
<feature type="compositionally biased region" description="Basic and acidic residues" evidence="5">
    <location>
        <begin position="137"/>
        <end position="149"/>
    </location>
</feature>
<dbReference type="GO" id="GO:0005634">
    <property type="term" value="C:nucleus"/>
    <property type="evidence" value="ECO:0007669"/>
    <property type="project" value="TreeGrafter"/>
</dbReference>
<keyword evidence="1" id="KW-0547">Nucleotide-binding</keyword>
<dbReference type="Gene3D" id="3.40.50.150">
    <property type="entry name" value="Vaccinia Virus protein VP39"/>
    <property type="match status" value="1"/>
</dbReference>
<dbReference type="GO" id="GO:0004386">
    <property type="term" value="F:helicase activity"/>
    <property type="evidence" value="ECO:0007669"/>
    <property type="project" value="UniProtKB-KW"/>
</dbReference>
<keyword evidence="3" id="KW-0347">Helicase</keyword>
<dbReference type="Gene3D" id="3.40.50.300">
    <property type="entry name" value="P-loop containing nucleotide triphosphate hydrolases"/>
    <property type="match status" value="1"/>
</dbReference>
<proteinExistence type="predicted"/>
<dbReference type="GO" id="GO:0016787">
    <property type="term" value="F:hydrolase activity"/>
    <property type="evidence" value="ECO:0007669"/>
    <property type="project" value="UniProtKB-KW"/>
</dbReference>
<evidence type="ECO:0000256" key="2">
    <source>
        <dbReference type="ARBA" id="ARBA00022801"/>
    </source>
</evidence>
<dbReference type="EMBL" id="BRXZ01002458">
    <property type="protein sequence ID" value="GMH62409.1"/>
    <property type="molecule type" value="Genomic_DNA"/>
</dbReference>